<evidence type="ECO:0000256" key="10">
    <source>
        <dbReference type="ARBA" id="ARBA00023166"/>
    </source>
</evidence>
<dbReference type="PROSITE" id="PS51751">
    <property type="entry name" value="EXPERA"/>
    <property type="match status" value="1"/>
</dbReference>
<feature type="transmembrane region" description="Helical" evidence="14">
    <location>
        <begin position="214"/>
        <end position="239"/>
    </location>
</feature>
<feature type="transmembrane region" description="Helical" evidence="14">
    <location>
        <begin position="170"/>
        <end position="188"/>
    </location>
</feature>
<keyword evidence="3" id="KW-0444">Lipid biosynthesis</keyword>
<evidence type="ECO:0000313" key="17">
    <source>
        <dbReference type="Proteomes" id="UP000009168"/>
    </source>
</evidence>
<dbReference type="Pfam" id="PF05241">
    <property type="entry name" value="EBP"/>
    <property type="match status" value="1"/>
</dbReference>
<evidence type="ECO:0000256" key="1">
    <source>
        <dbReference type="ARBA" id="ARBA00004141"/>
    </source>
</evidence>
<keyword evidence="6 13" id="KW-1133">Transmembrane helix</keyword>
<accession>I7LZS9</accession>
<evidence type="ECO:0000256" key="11">
    <source>
        <dbReference type="ARBA" id="ARBA00023221"/>
    </source>
</evidence>
<keyword evidence="11" id="KW-0753">Steroid metabolism</keyword>
<sequence>MKKIRGLKICSKQKQFIFEFGFVQAFKEIKGKENKSIQYIGQVKVNRIMGINIEDHFEEIFEVIKLHLLPLMLIFVTIVVKQQVKMTAYEKFAFYWFLFNGAIIHITWDGFVGALHQCDPLLRVYSLMDNRYKVKENAVRAISFCELFLHGPLCLYTARLFLSSRGLKRDIFSILSSFLQLVFTYVFVYDEYMNNFVNVCPEESCFTFSTSNILLFWICFVFFNPVWIILPLYHLVVAYKNIVAQERWSFNICAIENRSGENYYDNFDKTQRTVSSKKNKKD</sequence>
<feature type="domain" description="EXPERA" evidence="15">
    <location>
        <begin position="89"/>
        <end position="235"/>
    </location>
</feature>
<evidence type="ECO:0000256" key="3">
    <source>
        <dbReference type="ARBA" id="ARBA00022516"/>
    </source>
</evidence>
<evidence type="ECO:0000256" key="5">
    <source>
        <dbReference type="ARBA" id="ARBA00022955"/>
    </source>
</evidence>
<evidence type="ECO:0000256" key="7">
    <source>
        <dbReference type="ARBA" id="ARBA00023011"/>
    </source>
</evidence>
<dbReference type="InParanoid" id="I7LZS9"/>
<dbReference type="OrthoDB" id="58557at2759"/>
<evidence type="ECO:0000256" key="9">
    <source>
        <dbReference type="ARBA" id="ARBA00023136"/>
    </source>
</evidence>
<keyword evidence="8" id="KW-0443">Lipid metabolism</keyword>
<evidence type="ECO:0000259" key="15">
    <source>
        <dbReference type="PROSITE" id="PS51751"/>
    </source>
</evidence>
<dbReference type="KEGG" id="tet:TTHERM_00600440"/>
<organism evidence="16 17">
    <name type="scientific">Tetrahymena thermophila (strain SB210)</name>
    <dbReference type="NCBI Taxonomy" id="312017"/>
    <lineage>
        <taxon>Eukaryota</taxon>
        <taxon>Sar</taxon>
        <taxon>Alveolata</taxon>
        <taxon>Ciliophora</taxon>
        <taxon>Intramacronucleata</taxon>
        <taxon>Oligohymenophorea</taxon>
        <taxon>Hymenostomatida</taxon>
        <taxon>Tetrahymenina</taxon>
        <taxon>Tetrahymenidae</taxon>
        <taxon>Tetrahymena</taxon>
    </lineage>
</organism>
<keyword evidence="7" id="KW-0756">Sterol biosynthesis</keyword>
<keyword evidence="4 13" id="KW-0812">Transmembrane</keyword>
<evidence type="ECO:0000256" key="14">
    <source>
        <dbReference type="SAM" id="Phobius"/>
    </source>
</evidence>
<feature type="transmembrane region" description="Helical" evidence="14">
    <location>
        <begin position="92"/>
        <end position="117"/>
    </location>
</feature>
<name>I7LZS9_TETTS</name>
<keyword evidence="10" id="KW-1207">Sterol metabolism</keyword>
<keyword evidence="17" id="KW-1185">Reference proteome</keyword>
<evidence type="ECO:0000313" key="16">
    <source>
        <dbReference type="EMBL" id="EAR84852.2"/>
    </source>
</evidence>
<evidence type="ECO:0000256" key="4">
    <source>
        <dbReference type="ARBA" id="ARBA00022692"/>
    </source>
</evidence>
<dbReference type="GO" id="GO:0016020">
    <property type="term" value="C:membrane"/>
    <property type="evidence" value="ECO:0007669"/>
    <property type="project" value="UniProtKB-SubCell"/>
</dbReference>
<dbReference type="GeneID" id="7839224"/>
<evidence type="ECO:0000256" key="2">
    <source>
        <dbReference type="ARBA" id="ARBA00008337"/>
    </source>
</evidence>
<dbReference type="PANTHER" id="PTHR14207">
    <property type="entry name" value="STEROL ISOMERASE"/>
    <property type="match status" value="1"/>
</dbReference>
<dbReference type="eggNOG" id="ENOG502S9MX">
    <property type="taxonomic scope" value="Eukaryota"/>
</dbReference>
<dbReference type="PANTHER" id="PTHR14207:SF0">
    <property type="entry name" value="3-BETA-HYDROXYSTEROID-DELTA(8),DELTA(7)-ISOMERASE"/>
    <property type="match status" value="1"/>
</dbReference>
<protein>
    <submittedName>
        <fullName evidence="16">Emopamil-binding protein</fullName>
    </submittedName>
</protein>
<dbReference type="GO" id="GO:0016126">
    <property type="term" value="P:sterol biosynthetic process"/>
    <property type="evidence" value="ECO:0007669"/>
    <property type="project" value="UniProtKB-KW"/>
</dbReference>
<dbReference type="InterPro" id="IPR007905">
    <property type="entry name" value="EBP"/>
</dbReference>
<keyword evidence="12" id="KW-0413">Isomerase</keyword>
<reference evidence="17" key="1">
    <citation type="journal article" date="2006" name="PLoS Biol.">
        <title>Macronuclear genome sequence of the ciliate Tetrahymena thermophila, a model eukaryote.</title>
        <authorList>
            <person name="Eisen J.A."/>
            <person name="Coyne R.S."/>
            <person name="Wu M."/>
            <person name="Wu D."/>
            <person name="Thiagarajan M."/>
            <person name="Wortman J.R."/>
            <person name="Badger J.H."/>
            <person name="Ren Q."/>
            <person name="Amedeo P."/>
            <person name="Jones K.M."/>
            <person name="Tallon L.J."/>
            <person name="Delcher A.L."/>
            <person name="Salzberg S.L."/>
            <person name="Silva J.C."/>
            <person name="Haas B.J."/>
            <person name="Majoros W.H."/>
            <person name="Farzad M."/>
            <person name="Carlton J.M."/>
            <person name="Smith R.K. Jr."/>
            <person name="Garg J."/>
            <person name="Pearlman R.E."/>
            <person name="Karrer K.M."/>
            <person name="Sun L."/>
            <person name="Manning G."/>
            <person name="Elde N.C."/>
            <person name="Turkewitz A.P."/>
            <person name="Asai D.J."/>
            <person name="Wilkes D.E."/>
            <person name="Wang Y."/>
            <person name="Cai H."/>
            <person name="Collins K."/>
            <person name="Stewart B.A."/>
            <person name="Lee S.R."/>
            <person name="Wilamowska K."/>
            <person name="Weinberg Z."/>
            <person name="Ruzzo W.L."/>
            <person name="Wloga D."/>
            <person name="Gaertig J."/>
            <person name="Frankel J."/>
            <person name="Tsao C.-C."/>
            <person name="Gorovsky M.A."/>
            <person name="Keeling P.J."/>
            <person name="Waller R.F."/>
            <person name="Patron N.J."/>
            <person name="Cherry J.M."/>
            <person name="Stover N.A."/>
            <person name="Krieger C.J."/>
            <person name="del Toro C."/>
            <person name="Ryder H.F."/>
            <person name="Williamson S.C."/>
            <person name="Barbeau R.A."/>
            <person name="Hamilton E.P."/>
            <person name="Orias E."/>
        </authorList>
    </citation>
    <scope>NUCLEOTIDE SEQUENCE [LARGE SCALE GENOMIC DNA]</scope>
    <source>
        <strain evidence="17">SB210</strain>
    </source>
</reference>
<dbReference type="InterPro" id="IPR033118">
    <property type="entry name" value="EXPERA"/>
</dbReference>
<gene>
    <name evidence="16" type="ORF">TTHERM_00600440</name>
</gene>
<comment type="similarity">
    <text evidence="2">Belongs to the EBP family.</text>
</comment>
<feature type="transmembrane region" description="Helical" evidence="14">
    <location>
        <begin position="137"/>
        <end position="158"/>
    </location>
</feature>
<dbReference type="Proteomes" id="UP000009168">
    <property type="component" value="Unassembled WGS sequence"/>
</dbReference>
<keyword evidence="5" id="KW-0752">Steroid biosynthesis</keyword>
<dbReference type="RefSeq" id="XP_001032515.2">
    <property type="nucleotide sequence ID" value="XM_001032515.3"/>
</dbReference>
<evidence type="ECO:0000256" key="12">
    <source>
        <dbReference type="ARBA" id="ARBA00023235"/>
    </source>
</evidence>
<dbReference type="GO" id="GO:0004769">
    <property type="term" value="F:steroid Delta-isomerase activity"/>
    <property type="evidence" value="ECO:0007669"/>
    <property type="project" value="TreeGrafter"/>
</dbReference>
<proteinExistence type="inferred from homology"/>
<dbReference type="STRING" id="312017.I7LZS9"/>
<dbReference type="GO" id="GO:0047750">
    <property type="term" value="F:cholestenol delta-isomerase activity"/>
    <property type="evidence" value="ECO:0007669"/>
    <property type="project" value="InterPro"/>
</dbReference>
<dbReference type="AlphaFoldDB" id="I7LZS9"/>
<dbReference type="GO" id="GO:0000247">
    <property type="term" value="F:C-8 sterol isomerase activity"/>
    <property type="evidence" value="ECO:0007669"/>
    <property type="project" value="TreeGrafter"/>
</dbReference>
<keyword evidence="9 13" id="KW-0472">Membrane</keyword>
<dbReference type="EMBL" id="GG662620">
    <property type="protein sequence ID" value="EAR84852.2"/>
    <property type="molecule type" value="Genomic_DNA"/>
</dbReference>
<dbReference type="GO" id="GO:0005783">
    <property type="term" value="C:endoplasmic reticulum"/>
    <property type="evidence" value="ECO:0007669"/>
    <property type="project" value="TreeGrafter"/>
</dbReference>
<evidence type="ECO:0000256" key="6">
    <source>
        <dbReference type="ARBA" id="ARBA00022989"/>
    </source>
</evidence>
<evidence type="ECO:0000256" key="8">
    <source>
        <dbReference type="ARBA" id="ARBA00023098"/>
    </source>
</evidence>
<comment type="subcellular location">
    <subcellularLocation>
        <location evidence="1">Membrane</location>
        <topology evidence="1">Multi-pass membrane protein</topology>
    </subcellularLocation>
</comment>
<evidence type="ECO:0000256" key="13">
    <source>
        <dbReference type="PROSITE-ProRule" id="PRU01087"/>
    </source>
</evidence>